<dbReference type="GO" id="GO:0003700">
    <property type="term" value="F:DNA-binding transcription factor activity"/>
    <property type="evidence" value="ECO:0007669"/>
    <property type="project" value="InterPro"/>
</dbReference>
<dbReference type="InterPro" id="IPR009057">
    <property type="entry name" value="Homeodomain-like_sf"/>
</dbReference>
<organism evidence="4">
    <name type="scientific">uncultured Gemmatimonadota bacterium</name>
    <dbReference type="NCBI Taxonomy" id="203437"/>
    <lineage>
        <taxon>Bacteria</taxon>
        <taxon>Pseudomonadati</taxon>
        <taxon>Gemmatimonadota</taxon>
        <taxon>environmental samples</taxon>
    </lineage>
</organism>
<evidence type="ECO:0000259" key="3">
    <source>
        <dbReference type="PROSITE" id="PS01124"/>
    </source>
</evidence>
<evidence type="ECO:0000313" key="4">
    <source>
        <dbReference type="EMBL" id="CAA9381750.1"/>
    </source>
</evidence>
<dbReference type="EMBL" id="CADCTV010001139">
    <property type="protein sequence ID" value="CAA9381750.1"/>
    <property type="molecule type" value="Genomic_DNA"/>
</dbReference>
<dbReference type="SUPFAM" id="SSF46689">
    <property type="entry name" value="Homeodomain-like"/>
    <property type="match status" value="1"/>
</dbReference>
<keyword evidence="1" id="KW-0805">Transcription regulation</keyword>
<dbReference type="InterPro" id="IPR018060">
    <property type="entry name" value="HTH_AraC"/>
</dbReference>
<protein>
    <recommendedName>
        <fullName evidence="3">HTH araC/xylS-type domain-containing protein</fullName>
    </recommendedName>
</protein>
<dbReference type="GO" id="GO:0043565">
    <property type="term" value="F:sequence-specific DNA binding"/>
    <property type="evidence" value="ECO:0007669"/>
    <property type="project" value="InterPro"/>
</dbReference>
<feature type="domain" description="HTH araC/xylS-type" evidence="3">
    <location>
        <begin position="143"/>
        <end position="223"/>
    </location>
</feature>
<dbReference type="PROSITE" id="PS01124">
    <property type="entry name" value="HTH_ARAC_FAMILY_2"/>
    <property type="match status" value="1"/>
</dbReference>
<evidence type="ECO:0000256" key="1">
    <source>
        <dbReference type="ARBA" id="ARBA00023015"/>
    </source>
</evidence>
<reference evidence="4" key="1">
    <citation type="submission" date="2020-02" db="EMBL/GenBank/DDBJ databases">
        <authorList>
            <person name="Meier V. D."/>
        </authorList>
    </citation>
    <scope>NUCLEOTIDE SEQUENCE</scope>
    <source>
        <strain evidence="4">AVDCRST_MAG89</strain>
    </source>
</reference>
<dbReference type="AlphaFoldDB" id="A0A6J4N988"/>
<dbReference type="Gene3D" id="1.10.10.60">
    <property type="entry name" value="Homeodomain-like"/>
    <property type="match status" value="1"/>
</dbReference>
<gene>
    <name evidence="4" type="ORF">AVDCRST_MAG89-5450</name>
</gene>
<keyword evidence="2" id="KW-0804">Transcription</keyword>
<dbReference type="SMART" id="SM00342">
    <property type="entry name" value="HTH_ARAC"/>
    <property type="match status" value="1"/>
</dbReference>
<proteinExistence type="predicted"/>
<accession>A0A6J4N988</accession>
<evidence type="ECO:0000256" key="2">
    <source>
        <dbReference type="ARBA" id="ARBA00023163"/>
    </source>
</evidence>
<name>A0A6J4N988_9BACT</name>
<sequence length="252" mass="27772">MRGFQCSFIATWDRLREAVVEAPPTAILVVDPYSPATPGSCRLSSDLRSLLLEFPSATVLAAMDVPPGRSGDLRTLGEWGVTDVICLDEDDTPEAVYRRLRSVEGRTLQALLQRTLPPMMSGRARMLMMTAAEVVSVGGKGRDLARRLHLSERTVLRWAERAGLPAPRRMLAWMRILLAAVLLDDPGRTVLSVAHACGYSSDSSLRRAMQDFLGTGPSALRKEGAFGRASRVFLGELSLTRAARRDRYSLRF</sequence>
<dbReference type="Pfam" id="PF12833">
    <property type="entry name" value="HTH_18"/>
    <property type="match status" value="1"/>
</dbReference>